<keyword evidence="5" id="KW-1185">Reference proteome</keyword>
<accession>A0ABV8XUN4</accession>
<sequence>MSRPRALQIEPVTPEDLPDILALQRRAYASEAARYPEVPLPPMTESLDDLAADAQRRTLLKGRLNGRLMAAVRGHVGSDGLGHIGRLMVAPEFQGQGFGTALLEAMEAALRAQTLELFTGARSSANLRLYERLGYRRHRMEARGGVELVFLRKMKGPVTYE</sequence>
<dbReference type="PANTHER" id="PTHR43877:SF2">
    <property type="entry name" value="AMINOALKYLPHOSPHONATE N-ACETYLTRANSFERASE-RELATED"/>
    <property type="match status" value="1"/>
</dbReference>
<dbReference type="PANTHER" id="PTHR43877">
    <property type="entry name" value="AMINOALKYLPHOSPHONATE N-ACETYLTRANSFERASE-RELATED-RELATED"/>
    <property type="match status" value="1"/>
</dbReference>
<keyword evidence="1 4" id="KW-0808">Transferase</keyword>
<dbReference type="PROSITE" id="PS51186">
    <property type="entry name" value="GNAT"/>
    <property type="match status" value="1"/>
</dbReference>
<dbReference type="InterPro" id="IPR000182">
    <property type="entry name" value="GNAT_dom"/>
</dbReference>
<comment type="caution">
    <text evidence="4">The sequence shown here is derived from an EMBL/GenBank/DDBJ whole genome shotgun (WGS) entry which is preliminary data.</text>
</comment>
<name>A0ABV8XUN4_9DEIO</name>
<evidence type="ECO:0000259" key="3">
    <source>
        <dbReference type="PROSITE" id="PS51186"/>
    </source>
</evidence>
<dbReference type="Gene3D" id="3.40.630.30">
    <property type="match status" value="1"/>
</dbReference>
<protein>
    <submittedName>
        <fullName evidence="4">GNAT family N-acetyltransferase</fullName>
        <ecNumber evidence="4">2.3.-.-</ecNumber>
    </submittedName>
</protein>
<proteinExistence type="predicted"/>
<dbReference type="InterPro" id="IPR016181">
    <property type="entry name" value="Acyl_CoA_acyltransferase"/>
</dbReference>
<dbReference type="EC" id="2.3.-.-" evidence="4"/>
<dbReference type="GO" id="GO:0016746">
    <property type="term" value="F:acyltransferase activity"/>
    <property type="evidence" value="ECO:0007669"/>
    <property type="project" value="UniProtKB-KW"/>
</dbReference>
<evidence type="ECO:0000256" key="2">
    <source>
        <dbReference type="ARBA" id="ARBA00023315"/>
    </source>
</evidence>
<dbReference type="InterPro" id="IPR050832">
    <property type="entry name" value="Bact_Acetyltransf"/>
</dbReference>
<evidence type="ECO:0000256" key="1">
    <source>
        <dbReference type="ARBA" id="ARBA00022679"/>
    </source>
</evidence>
<feature type="domain" description="N-acetyltransferase" evidence="3">
    <location>
        <begin position="7"/>
        <end position="155"/>
    </location>
</feature>
<dbReference type="EMBL" id="JBHSEH010000022">
    <property type="protein sequence ID" value="MFC4427543.1"/>
    <property type="molecule type" value="Genomic_DNA"/>
</dbReference>
<evidence type="ECO:0000313" key="4">
    <source>
        <dbReference type="EMBL" id="MFC4427543.1"/>
    </source>
</evidence>
<dbReference type="Pfam" id="PF00583">
    <property type="entry name" value="Acetyltransf_1"/>
    <property type="match status" value="1"/>
</dbReference>
<dbReference type="Proteomes" id="UP001595998">
    <property type="component" value="Unassembled WGS sequence"/>
</dbReference>
<evidence type="ECO:0000313" key="5">
    <source>
        <dbReference type="Proteomes" id="UP001595998"/>
    </source>
</evidence>
<gene>
    <name evidence="4" type="ORF">ACFOZ9_15095</name>
</gene>
<dbReference type="RefSeq" id="WP_380041127.1">
    <property type="nucleotide sequence ID" value="NZ_JBHSEH010000022.1"/>
</dbReference>
<reference evidence="5" key="1">
    <citation type="journal article" date="2019" name="Int. J. Syst. Evol. Microbiol.">
        <title>The Global Catalogue of Microorganisms (GCM) 10K type strain sequencing project: providing services to taxonomists for standard genome sequencing and annotation.</title>
        <authorList>
            <consortium name="The Broad Institute Genomics Platform"/>
            <consortium name="The Broad Institute Genome Sequencing Center for Infectious Disease"/>
            <person name="Wu L."/>
            <person name="Ma J."/>
        </authorList>
    </citation>
    <scope>NUCLEOTIDE SEQUENCE [LARGE SCALE GENOMIC DNA]</scope>
    <source>
        <strain evidence="5">CCUG 56029</strain>
    </source>
</reference>
<organism evidence="4 5">
    <name type="scientific">Deinococcus navajonensis</name>
    <dbReference type="NCBI Taxonomy" id="309884"/>
    <lineage>
        <taxon>Bacteria</taxon>
        <taxon>Thermotogati</taxon>
        <taxon>Deinococcota</taxon>
        <taxon>Deinococci</taxon>
        <taxon>Deinococcales</taxon>
        <taxon>Deinococcaceae</taxon>
        <taxon>Deinococcus</taxon>
    </lineage>
</organism>
<dbReference type="SUPFAM" id="SSF55729">
    <property type="entry name" value="Acyl-CoA N-acyltransferases (Nat)"/>
    <property type="match status" value="1"/>
</dbReference>
<dbReference type="CDD" id="cd04301">
    <property type="entry name" value="NAT_SF"/>
    <property type="match status" value="1"/>
</dbReference>
<keyword evidence="2 4" id="KW-0012">Acyltransferase</keyword>